<dbReference type="InterPro" id="IPR026444">
    <property type="entry name" value="Secre_tail"/>
</dbReference>
<accession>A0A382BMR5</accession>
<name>A0A382BMR5_9ZZZZ</name>
<dbReference type="Gene3D" id="2.60.40.4070">
    <property type="match status" value="1"/>
</dbReference>
<sequence>MVSTEDFYSVDLVLSNQTDAEVSFSGDSIPDPGDGFSIDLVLTNEGSDLGVENITAQLITENQPCIQSSSGNTLFFGDISPGSSTDPSGGSIVTIISEDCAPGTNIIIPVNIMADGIQFWQDQIVISVSALFAVDDPMVPFEFTLLPAVPNPFNPVTEIQFDVPQLGSVQLNVFDLLGRPIKNLVNDFKSPGTYRVIWDAKDNTGHRLSAGMYLYQLRSGNYVQTRKMVLLK</sequence>
<gene>
    <name evidence="1" type="ORF">METZ01_LOCUS167818</name>
</gene>
<evidence type="ECO:0008006" key="2">
    <source>
        <dbReference type="Google" id="ProtNLM"/>
    </source>
</evidence>
<organism evidence="1">
    <name type="scientific">marine metagenome</name>
    <dbReference type="NCBI Taxonomy" id="408172"/>
    <lineage>
        <taxon>unclassified sequences</taxon>
        <taxon>metagenomes</taxon>
        <taxon>ecological metagenomes</taxon>
    </lineage>
</organism>
<dbReference type="NCBIfam" id="TIGR04183">
    <property type="entry name" value="Por_Secre_tail"/>
    <property type="match status" value="1"/>
</dbReference>
<protein>
    <recommendedName>
        <fullName evidence="2">FlgD Ig-like domain-containing protein</fullName>
    </recommendedName>
</protein>
<dbReference type="EMBL" id="UINC01030483">
    <property type="protein sequence ID" value="SVB14964.1"/>
    <property type="molecule type" value="Genomic_DNA"/>
</dbReference>
<reference evidence="1" key="1">
    <citation type="submission" date="2018-05" db="EMBL/GenBank/DDBJ databases">
        <authorList>
            <person name="Lanie J.A."/>
            <person name="Ng W.-L."/>
            <person name="Kazmierczak K.M."/>
            <person name="Andrzejewski T.M."/>
            <person name="Davidsen T.M."/>
            <person name="Wayne K.J."/>
            <person name="Tettelin H."/>
            <person name="Glass J.I."/>
            <person name="Rusch D."/>
            <person name="Podicherti R."/>
            <person name="Tsui H.-C.T."/>
            <person name="Winkler M.E."/>
        </authorList>
    </citation>
    <scope>NUCLEOTIDE SEQUENCE</scope>
</reference>
<dbReference type="AlphaFoldDB" id="A0A382BMR5"/>
<proteinExistence type="predicted"/>
<evidence type="ECO:0000313" key="1">
    <source>
        <dbReference type="EMBL" id="SVB14964.1"/>
    </source>
</evidence>